<dbReference type="GO" id="GO:0005737">
    <property type="term" value="C:cytoplasm"/>
    <property type="evidence" value="ECO:0007669"/>
    <property type="project" value="TreeGrafter"/>
</dbReference>
<dbReference type="AlphaFoldDB" id="A0AAN7AZT3"/>
<reference evidence="3" key="1">
    <citation type="journal article" date="2023" name="Mol. Phylogenet. Evol.">
        <title>Genome-scale phylogeny and comparative genomics of the fungal order Sordariales.</title>
        <authorList>
            <person name="Hensen N."/>
            <person name="Bonometti L."/>
            <person name="Westerberg I."/>
            <person name="Brannstrom I.O."/>
            <person name="Guillou S."/>
            <person name="Cros-Aarteil S."/>
            <person name="Calhoun S."/>
            <person name="Haridas S."/>
            <person name="Kuo A."/>
            <person name="Mondo S."/>
            <person name="Pangilinan J."/>
            <person name="Riley R."/>
            <person name="LaButti K."/>
            <person name="Andreopoulos B."/>
            <person name="Lipzen A."/>
            <person name="Chen C."/>
            <person name="Yan M."/>
            <person name="Daum C."/>
            <person name="Ng V."/>
            <person name="Clum A."/>
            <person name="Steindorff A."/>
            <person name="Ohm R.A."/>
            <person name="Martin F."/>
            <person name="Silar P."/>
            <person name="Natvig D.O."/>
            <person name="Lalanne C."/>
            <person name="Gautier V."/>
            <person name="Ament-Velasquez S.L."/>
            <person name="Kruys A."/>
            <person name="Hutchinson M.I."/>
            <person name="Powell A.J."/>
            <person name="Barry K."/>
            <person name="Miller A.N."/>
            <person name="Grigoriev I.V."/>
            <person name="Debuchy R."/>
            <person name="Gladieux P."/>
            <person name="Hiltunen Thoren M."/>
            <person name="Johannesson H."/>
        </authorList>
    </citation>
    <scope>NUCLEOTIDE SEQUENCE</scope>
    <source>
        <strain evidence="3">PSN293</strain>
    </source>
</reference>
<dbReference type="Proteomes" id="UP001301769">
    <property type="component" value="Unassembled WGS sequence"/>
</dbReference>
<dbReference type="PANTHER" id="PTHR23422">
    <property type="entry name" value="DIPEPTIDYL PEPTIDASE III-RELATED"/>
    <property type="match status" value="1"/>
</dbReference>
<dbReference type="GO" id="GO:0046872">
    <property type="term" value="F:metal ion binding"/>
    <property type="evidence" value="ECO:0007669"/>
    <property type="project" value="UniProtKB-KW"/>
</dbReference>
<evidence type="ECO:0000313" key="4">
    <source>
        <dbReference type="Proteomes" id="UP001301769"/>
    </source>
</evidence>
<dbReference type="PANTHER" id="PTHR23422:SF11">
    <property type="entry name" value="DIPEPTIDYL PEPTIDASE 3"/>
    <property type="match status" value="1"/>
</dbReference>
<dbReference type="Pfam" id="PF03571">
    <property type="entry name" value="Peptidase_M49"/>
    <property type="match status" value="1"/>
</dbReference>
<evidence type="ECO:0000313" key="3">
    <source>
        <dbReference type="EMBL" id="KAK4207471.1"/>
    </source>
</evidence>
<evidence type="ECO:0000256" key="2">
    <source>
        <dbReference type="ARBA" id="ARBA00022801"/>
    </source>
</evidence>
<keyword evidence="1" id="KW-0479">Metal-binding</keyword>
<proteinExistence type="predicted"/>
<protein>
    <submittedName>
        <fullName evidence="3">Dipeptidyl-peptidase 3</fullName>
    </submittedName>
</protein>
<name>A0AAN7AZT3_9PEZI</name>
<accession>A0AAN7AZT3</accession>
<dbReference type="GO" id="GO:0008239">
    <property type="term" value="F:dipeptidyl-peptidase activity"/>
    <property type="evidence" value="ECO:0007669"/>
    <property type="project" value="TreeGrafter"/>
</dbReference>
<keyword evidence="2" id="KW-0378">Hydrolase</keyword>
<dbReference type="EMBL" id="MU858292">
    <property type="protein sequence ID" value="KAK4207471.1"/>
    <property type="molecule type" value="Genomic_DNA"/>
</dbReference>
<evidence type="ECO:0000256" key="1">
    <source>
        <dbReference type="ARBA" id="ARBA00022723"/>
    </source>
</evidence>
<sequence>MSSSRVHHECTYRLDARQVFDSLKHNPRKAKYAHHLARACWYGSRIMLRQTSPEAEGIFDFILELHRACGGQWDMLEAHGATGEDIDAFLEFAGLFLSGLENHFDDGDRRVIPTISAASFRAMASISPDATSKLEAILGPMLAPQPAALGYPSATSLSGYYLGIAPENTRLHRVLTSGEDAEPELPAFEILQASAEKDTAPKLLGEVTIENGQRAKVFLQRGDHAQEMADICAELTQAIEHASPGEQEAALSYLVESFRTGNYEAFREADKIWVRDKAPSVEHCMGFLFGYRDPYGARAEWQAASGIAHREETSKMKDLVAKSTELIRALPWAVAGENDGKGPFEPTEPDVPDFAIIYVLASVSSTVWEATNMTIEDNGETIGIKSIVYGNRTSLNSTPGRPCYYVHSSEAKKYMESAHIVRTIGTAIHELIGHGTGKLLYETSPGKFNFQVGQPPISPVTKEPIRTWYKEGQTYTSVFGDLATTVEECRAFLVASYLADNKDVLALYGYNEQSTPSADDVVYYAYLHIGVEGLRALRSFNAESRTWAGDHDRAQFAILKHLLLDGHGVISIIKHDEDNALYVQVNRSKILSHGKPSLGRMLCRIHTCHCTADIETCRPYYESLSDLDQDGDYEEWRRIVVSKTEPKWKFVQPNTFLLDDGTVELREYEASNAGIILSFLERGL</sequence>
<reference evidence="3" key="2">
    <citation type="submission" date="2023-05" db="EMBL/GenBank/DDBJ databases">
        <authorList>
            <consortium name="Lawrence Berkeley National Laboratory"/>
            <person name="Steindorff A."/>
            <person name="Hensen N."/>
            <person name="Bonometti L."/>
            <person name="Westerberg I."/>
            <person name="Brannstrom I.O."/>
            <person name="Guillou S."/>
            <person name="Cros-Aarteil S."/>
            <person name="Calhoun S."/>
            <person name="Haridas S."/>
            <person name="Kuo A."/>
            <person name="Mondo S."/>
            <person name="Pangilinan J."/>
            <person name="Riley R."/>
            <person name="Labutti K."/>
            <person name="Andreopoulos B."/>
            <person name="Lipzen A."/>
            <person name="Chen C."/>
            <person name="Yanf M."/>
            <person name="Daum C."/>
            <person name="Ng V."/>
            <person name="Clum A."/>
            <person name="Ohm R."/>
            <person name="Martin F."/>
            <person name="Silar P."/>
            <person name="Natvig D."/>
            <person name="Lalanne C."/>
            <person name="Gautier V."/>
            <person name="Ament-Velasquez S.L."/>
            <person name="Kruys A."/>
            <person name="Hutchinson M.I."/>
            <person name="Powell A.J."/>
            <person name="Barry K."/>
            <person name="Miller A.N."/>
            <person name="Grigoriev I.V."/>
            <person name="Debuchy R."/>
            <person name="Gladieux P."/>
            <person name="Thoren M.H."/>
            <person name="Johannesson H."/>
        </authorList>
    </citation>
    <scope>NUCLEOTIDE SEQUENCE</scope>
    <source>
        <strain evidence="3">PSN293</strain>
    </source>
</reference>
<keyword evidence="4" id="KW-1185">Reference proteome</keyword>
<organism evidence="3 4">
    <name type="scientific">Rhypophila decipiens</name>
    <dbReference type="NCBI Taxonomy" id="261697"/>
    <lineage>
        <taxon>Eukaryota</taxon>
        <taxon>Fungi</taxon>
        <taxon>Dikarya</taxon>
        <taxon>Ascomycota</taxon>
        <taxon>Pezizomycotina</taxon>
        <taxon>Sordariomycetes</taxon>
        <taxon>Sordariomycetidae</taxon>
        <taxon>Sordariales</taxon>
        <taxon>Naviculisporaceae</taxon>
        <taxon>Rhypophila</taxon>
    </lineage>
</organism>
<comment type="caution">
    <text evidence="3">The sequence shown here is derived from an EMBL/GenBank/DDBJ whole genome shotgun (WGS) entry which is preliminary data.</text>
</comment>
<gene>
    <name evidence="3" type="ORF">QBC37DRAFT_455466</name>
</gene>
<dbReference type="Gene3D" id="3.30.540.30">
    <property type="match status" value="2"/>
</dbReference>
<dbReference type="InterPro" id="IPR039461">
    <property type="entry name" value="Peptidase_M49"/>
</dbReference>